<dbReference type="PROSITE" id="PS50067">
    <property type="entry name" value="KINESIN_MOTOR_2"/>
    <property type="match status" value="1"/>
</dbReference>
<dbReference type="GO" id="GO:0015630">
    <property type="term" value="C:microtubule cytoskeleton"/>
    <property type="evidence" value="ECO:0007669"/>
    <property type="project" value="TreeGrafter"/>
</dbReference>
<comment type="similarity">
    <text evidence="1">Belongs to the TRAFAC class myosin-kinesin ATPase superfamily. Kinesin family.</text>
</comment>
<sequence length="858" mass="95413">MGERVFFRVLTDSGKNYRILISESDMPILRVSSIKKNLTATTSIPAVEQALYFHGRELQDYETGEDIGLQPGAQLVMRRSNPTVTSPQNQSGQSVYSARDFAEYPPSEVIGMAQSTHMSMAGTDYRTPVNQHAAPPRPARSDDGVPVDNTGGRRGMYDERSVASERPAVSEMRVDYARPDQTQTRPAPVPTQAAASFSQWTGTNVATMEYDYDAGPSPDQTRVPRERSMIPDHRSSFARPWQGQWGQPQADTQPVGQGQLVTQQQATRDEDRGAVSEAVMAELEDTKRRMVADHASIQAERKALEDMRVDFAKRWEMEQEKWTEARVELVESYEKQLDDMRRVCEEARREADRARESAASRPAKVVRDDSWRKEKDEILNTWGKETEKLTNAYNHEKAVWESEKAKLQQALRAAQDGVEEAKTQAEKALRQEMAGVMDELETANNEAFSLAIQLRDARVREDQLKKRINDLATPMGTEAAESRVASGELSRLRAEHETTLRQLQKEALARRQLHNTLEDIRGAIRVVVRVRPTLPGEDSTNALRPDAHLTVAEDRLTVHLNQHEARGFDFYRVLGEESTQEDTFAEVEPLVQSTVDGYNLCIISYGQTGSGKTFTIIGAPGKADGVVPRAIRSLFHMLDKLSRGTGHVAVISVALVELYLDKLTDLIPADRQSHAPLAIRQGRDGQPRVQGLGWHTVTTADEAIEMLMAGLSHRHTAQTAMNETSSRSHTVFTVKVRTRNMHSSTTTESRLTFADLAGSERVAKSHSAGDRLREAQSINTSLSALGDVVTALCAKRSHIPYRNSKLTMLLQPSLGGNSKTVLFANVSGVPQHVSETQSTLSFASKVKTVKNVAIKNLK</sequence>
<dbReference type="SMART" id="SM00213">
    <property type="entry name" value="UBQ"/>
    <property type="match status" value="1"/>
</dbReference>
<dbReference type="InterPro" id="IPR027640">
    <property type="entry name" value="Kinesin-like_fam"/>
</dbReference>
<dbReference type="EMBL" id="JAHDYR010000053">
    <property type="protein sequence ID" value="KAG9391462.1"/>
    <property type="molecule type" value="Genomic_DNA"/>
</dbReference>
<dbReference type="GO" id="GO:0003777">
    <property type="term" value="F:microtubule motor activity"/>
    <property type="evidence" value="ECO:0007669"/>
    <property type="project" value="InterPro"/>
</dbReference>
<evidence type="ECO:0000259" key="4">
    <source>
        <dbReference type="PROSITE" id="PS50053"/>
    </source>
</evidence>
<evidence type="ECO:0000256" key="3">
    <source>
        <dbReference type="SAM" id="MobiDB-lite"/>
    </source>
</evidence>
<dbReference type="AlphaFoldDB" id="A0A8J6E252"/>
<dbReference type="PANTHER" id="PTHR47972">
    <property type="entry name" value="KINESIN-LIKE PROTEIN KLP-3"/>
    <property type="match status" value="1"/>
</dbReference>
<dbReference type="InterPro" id="IPR027417">
    <property type="entry name" value="P-loop_NTPase"/>
</dbReference>
<name>A0A8J6E252_9EUKA</name>
<comment type="caution">
    <text evidence="6">The sequence shown here is derived from an EMBL/GenBank/DDBJ whole genome shotgun (WGS) entry which is preliminary data.</text>
</comment>
<dbReference type="PANTHER" id="PTHR47972:SF28">
    <property type="entry name" value="KINESIN-LIKE PROTEIN KLP-3"/>
    <property type="match status" value="1"/>
</dbReference>
<feature type="domain" description="Ubiquitin-like" evidence="4">
    <location>
        <begin position="31"/>
        <end position="77"/>
    </location>
</feature>
<reference evidence="6" key="1">
    <citation type="submission" date="2021-05" db="EMBL/GenBank/DDBJ databases">
        <title>A free-living protist that lacks canonical eukaryotic 1 DNA replication and segregation systems.</title>
        <authorList>
            <person name="Salas-Leiva D.E."/>
            <person name="Tromer E.C."/>
            <person name="Curtis B.A."/>
            <person name="Jerlstrom-Hultqvist J."/>
            <person name="Kolisko M."/>
            <person name="Yi Z."/>
            <person name="Salas-Leiva J.S."/>
            <person name="Gallot-Lavallee L."/>
            <person name="Kops G.J.P.L."/>
            <person name="Archibald J.M."/>
            <person name="Simpson A.G.B."/>
            <person name="Roger A.J."/>
        </authorList>
    </citation>
    <scope>NUCLEOTIDE SEQUENCE</scope>
    <source>
        <strain evidence="6">BICM</strain>
    </source>
</reference>
<dbReference type="CDD" id="cd17039">
    <property type="entry name" value="Ubl_ubiquitin_like"/>
    <property type="match status" value="1"/>
</dbReference>
<dbReference type="SUPFAM" id="SSF54236">
    <property type="entry name" value="Ubiquitin-like"/>
    <property type="match status" value="1"/>
</dbReference>
<keyword evidence="2" id="KW-0175">Coiled coil</keyword>
<feature type="binding site" evidence="1">
    <location>
        <begin position="606"/>
        <end position="613"/>
    </location>
    <ligand>
        <name>ATP</name>
        <dbReference type="ChEBI" id="CHEBI:30616"/>
    </ligand>
</feature>
<evidence type="ECO:0000313" key="7">
    <source>
        <dbReference type="Proteomes" id="UP000717585"/>
    </source>
</evidence>
<feature type="region of interest" description="Disordered" evidence="3">
    <location>
        <begin position="126"/>
        <end position="168"/>
    </location>
</feature>
<keyword evidence="1" id="KW-0505">Motor protein</keyword>
<dbReference type="Gene3D" id="3.40.850.10">
    <property type="entry name" value="Kinesin motor domain"/>
    <property type="match status" value="1"/>
</dbReference>
<feature type="coiled-coil region" evidence="2">
    <location>
        <begin position="404"/>
        <end position="446"/>
    </location>
</feature>
<dbReference type="Gene3D" id="3.10.20.90">
    <property type="entry name" value="Phosphatidylinositol 3-kinase Catalytic Subunit, Chain A, domain 1"/>
    <property type="match status" value="1"/>
</dbReference>
<dbReference type="PROSITE" id="PS50053">
    <property type="entry name" value="UBIQUITIN_2"/>
    <property type="match status" value="1"/>
</dbReference>
<dbReference type="SUPFAM" id="SSF52540">
    <property type="entry name" value="P-loop containing nucleoside triphosphate hydrolases"/>
    <property type="match status" value="1"/>
</dbReference>
<accession>A0A8J6E252</accession>
<dbReference type="GO" id="GO:0007018">
    <property type="term" value="P:microtubule-based movement"/>
    <property type="evidence" value="ECO:0007669"/>
    <property type="project" value="InterPro"/>
</dbReference>
<evidence type="ECO:0000256" key="1">
    <source>
        <dbReference type="PROSITE-ProRule" id="PRU00283"/>
    </source>
</evidence>
<feature type="coiled-coil region" evidence="2">
    <location>
        <begin position="330"/>
        <end position="357"/>
    </location>
</feature>
<dbReference type="OrthoDB" id="3176171at2759"/>
<proteinExistence type="inferred from homology"/>
<dbReference type="InterPro" id="IPR029071">
    <property type="entry name" value="Ubiquitin-like_domsf"/>
</dbReference>
<dbReference type="InterPro" id="IPR001752">
    <property type="entry name" value="Kinesin_motor_dom"/>
</dbReference>
<keyword evidence="1" id="KW-0067">ATP-binding</keyword>
<evidence type="ECO:0000256" key="2">
    <source>
        <dbReference type="SAM" id="Coils"/>
    </source>
</evidence>
<dbReference type="InterPro" id="IPR000626">
    <property type="entry name" value="Ubiquitin-like_dom"/>
</dbReference>
<dbReference type="SMART" id="SM00129">
    <property type="entry name" value="KISc"/>
    <property type="match status" value="1"/>
</dbReference>
<dbReference type="GO" id="GO:0008017">
    <property type="term" value="F:microtubule binding"/>
    <property type="evidence" value="ECO:0007669"/>
    <property type="project" value="InterPro"/>
</dbReference>
<dbReference type="Pfam" id="PF00240">
    <property type="entry name" value="ubiquitin"/>
    <property type="match status" value="1"/>
</dbReference>
<dbReference type="Pfam" id="PF00225">
    <property type="entry name" value="Kinesin"/>
    <property type="match status" value="1"/>
</dbReference>
<keyword evidence="7" id="KW-1185">Reference proteome</keyword>
<feature type="region of interest" description="Disordered" evidence="3">
    <location>
        <begin position="236"/>
        <end position="256"/>
    </location>
</feature>
<organism evidence="6 7">
    <name type="scientific">Carpediemonas membranifera</name>
    <dbReference type="NCBI Taxonomy" id="201153"/>
    <lineage>
        <taxon>Eukaryota</taxon>
        <taxon>Metamonada</taxon>
        <taxon>Carpediemonas-like organisms</taxon>
        <taxon>Carpediemonas</taxon>
    </lineage>
</organism>
<feature type="domain" description="Kinesin motor" evidence="5">
    <location>
        <begin position="523"/>
        <end position="849"/>
    </location>
</feature>
<feature type="compositionally biased region" description="Polar residues" evidence="3">
    <location>
        <begin position="244"/>
        <end position="256"/>
    </location>
</feature>
<keyword evidence="1" id="KW-0547">Nucleotide-binding</keyword>
<protein>
    <submittedName>
        <fullName evidence="6">Kinesin motor domain</fullName>
    </submittedName>
</protein>
<dbReference type="Proteomes" id="UP000717585">
    <property type="component" value="Unassembled WGS sequence"/>
</dbReference>
<dbReference type="GO" id="GO:0005524">
    <property type="term" value="F:ATP binding"/>
    <property type="evidence" value="ECO:0007669"/>
    <property type="project" value="UniProtKB-UniRule"/>
</dbReference>
<evidence type="ECO:0000313" key="6">
    <source>
        <dbReference type="EMBL" id="KAG9391462.1"/>
    </source>
</evidence>
<evidence type="ECO:0000259" key="5">
    <source>
        <dbReference type="PROSITE" id="PS50067"/>
    </source>
</evidence>
<dbReference type="InterPro" id="IPR036961">
    <property type="entry name" value="Kinesin_motor_dom_sf"/>
</dbReference>
<gene>
    <name evidence="6" type="ORF">J8273_6222</name>
</gene>
<dbReference type="PRINTS" id="PR00380">
    <property type="entry name" value="KINESINHEAVY"/>
</dbReference>